<keyword evidence="2" id="KW-1185">Reference proteome</keyword>
<dbReference type="InterPro" id="IPR045447">
    <property type="entry name" value="DUF6501"/>
</dbReference>
<dbReference type="RefSeq" id="WP_066334116.1">
    <property type="nucleotide sequence ID" value="NZ_LWSG01000022.1"/>
</dbReference>
<dbReference type="Proteomes" id="UP000078534">
    <property type="component" value="Unassembled WGS sequence"/>
</dbReference>
<dbReference type="Pfam" id="PF20111">
    <property type="entry name" value="DUF6501"/>
    <property type="match status" value="1"/>
</dbReference>
<name>A0A179SU89_9BACI</name>
<gene>
    <name evidence="1" type="ORF">A6K24_24615</name>
</gene>
<evidence type="ECO:0000313" key="2">
    <source>
        <dbReference type="Proteomes" id="UP000078534"/>
    </source>
</evidence>
<dbReference type="AlphaFoldDB" id="A0A179SU89"/>
<proteinExistence type="predicted"/>
<sequence>MIHKTWQTSAPIKKVTCIHTNAEKYMVNHALTAGKQYEVQNETEEFYFVIDNTGKVGGYYKDYFEVQS</sequence>
<dbReference type="STRING" id="152268.A6K24_24615"/>
<organism evidence="1 2">
    <name type="scientific">Metabacillus litoralis</name>
    <dbReference type="NCBI Taxonomy" id="152268"/>
    <lineage>
        <taxon>Bacteria</taxon>
        <taxon>Bacillati</taxon>
        <taxon>Bacillota</taxon>
        <taxon>Bacilli</taxon>
        <taxon>Bacillales</taxon>
        <taxon>Bacillaceae</taxon>
        <taxon>Metabacillus</taxon>
    </lineage>
</organism>
<reference evidence="2" key="1">
    <citation type="submission" date="2016-04" db="EMBL/GenBank/DDBJ databases">
        <authorList>
            <person name="Lyu Z."/>
            <person name="Lyu W."/>
        </authorList>
    </citation>
    <scope>NUCLEOTIDE SEQUENCE [LARGE SCALE GENOMIC DNA]</scope>
    <source>
        <strain evidence="2">C44</strain>
    </source>
</reference>
<dbReference type="OrthoDB" id="2428356at2"/>
<accession>A0A179SU89</accession>
<protein>
    <submittedName>
        <fullName evidence="1">Uncharacterized protein</fullName>
    </submittedName>
</protein>
<dbReference type="EMBL" id="LWSG01000022">
    <property type="protein sequence ID" value="OAS85297.1"/>
    <property type="molecule type" value="Genomic_DNA"/>
</dbReference>
<evidence type="ECO:0000313" key="1">
    <source>
        <dbReference type="EMBL" id="OAS85297.1"/>
    </source>
</evidence>
<comment type="caution">
    <text evidence="1">The sequence shown here is derived from an EMBL/GenBank/DDBJ whole genome shotgun (WGS) entry which is preliminary data.</text>
</comment>